<dbReference type="EMBL" id="UINC01079692">
    <property type="protein sequence ID" value="SVC21935.1"/>
    <property type="molecule type" value="Genomic_DNA"/>
</dbReference>
<reference evidence="2" key="1">
    <citation type="submission" date="2018-05" db="EMBL/GenBank/DDBJ databases">
        <authorList>
            <person name="Lanie J.A."/>
            <person name="Ng W.-L."/>
            <person name="Kazmierczak K.M."/>
            <person name="Andrzejewski T.M."/>
            <person name="Davidsen T.M."/>
            <person name="Wayne K.J."/>
            <person name="Tettelin H."/>
            <person name="Glass J.I."/>
            <person name="Rusch D."/>
            <person name="Podicherti R."/>
            <person name="Tsui H.-C.T."/>
            <person name="Winkler M.E."/>
        </authorList>
    </citation>
    <scope>NUCLEOTIDE SEQUENCE</scope>
</reference>
<dbReference type="AlphaFoldDB" id="A0A382KEA8"/>
<sequence length="22" mass="2303">RQGGRHAAECGILLDKPAPSPE</sequence>
<accession>A0A382KEA8</accession>
<evidence type="ECO:0000256" key="1">
    <source>
        <dbReference type="SAM" id="MobiDB-lite"/>
    </source>
</evidence>
<gene>
    <name evidence="2" type="ORF">METZ01_LOCUS274789</name>
</gene>
<evidence type="ECO:0000313" key="2">
    <source>
        <dbReference type="EMBL" id="SVC21935.1"/>
    </source>
</evidence>
<proteinExistence type="predicted"/>
<protein>
    <submittedName>
        <fullName evidence="2">Uncharacterized protein</fullName>
    </submittedName>
</protein>
<name>A0A382KEA8_9ZZZZ</name>
<feature type="region of interest" description="Disordered" evidence="1">
    <location>
        <begin position="1"/>
        <end position="22"/>
    </location>
</feature>
<feature type="non-terminal residue" evidence="2">
    <location>
        <position position="1"/>
    </location>
</feature>
<organism evidence="2">
    <name type="scientific">marine metagenome</name>
    <dbReference type="NCBI Taxonomy" id="408172"/>
    <lineage>
        <taxon>unclassified sequences</taxon>
        <taxon>metagenomes</taxon>
        <taxon>ecological metagenomes</taxon>
    </lineage>
</organism>